<evidence type="ECO:0000259" key="5">
    <source>
        <dbReference type="Pfam" id="PF00535"/>
    </source>
</evidence>
<dbReference type="InterPro" id="IPR050834">
    <property type="entry name" value="Glycosyltransf_2"/>
</dbReference>
<sequence length="271" mass="31952">MDNVAVIMSVYKNDTLEPFKISVNSILNQSYKNIDLYIYRDGIVSGKIQNYLNLLSNEKSISIAKKEYNNGLAHALNELIDIIIAKNKYIYIARMDADDISRNKRIEKQVDYLSKNRDIDVCGTSCKEFGASFALKEKHLPKMHQDLLEFSITRCPFIHPSVMFRTAIFQNGIRYPTNTNLTEDMALWFYLLSKGYKFSNINEILLEYRINEDTLKRRSGLRKALSETRIRFYYMFKLNKVTLKLTILLFFRFLFHLLPNFAIKIIYRKMR</sequence>
<dbReference type="GO" id="GO:0016757">
    <property type="term" value="F:glycosyltransferase activity"/>
    <property type="evidence" value="ECO:0007669"/>
    <property type="project" value="UniProtKB-KW"/>
</dbReference>
<dbReference type="PANTHER" id="PTHR43685">
    <property type="entry name" value="GLYCOSYLTRANSFERASE"/>
    <property type="match status" value="1"/>
</dbReference>
<dbReference type="InterPro" id="IPR029044">
    <property type="entry name" value="Nucleotide-diphossugar_trans"/>
</dbReference>
<keyword evidence="4" id="KW-0812">Transmembrane</keyword>
<dbReference type="EMBL" id="KY710718">
    <property type="protein sequence ID" value="AXY99816.1"/>
    <property type="molecule type" value="Genomic_DNA"/>
</dbReference>
<evidence type="ECO:0000256" key="1">
    <source>
        <dbReference type="ARBA" id="ARBA00006739"/>
    </source>
</evidence>
<dbReference type="PANTHER" id="PTHR43685:SF5">
    <property type="entry name" value="GLYCOSYLTRANSFERASE EPSE-RELATED"/>
    <property type="match status" value="1"/>
</dbReference>
<evidence type="ECO:0000256" key="3">
    <source>
        <dbReference type="ARBA" id="ARBA00022679"/>
    </source>
</evidence>
<evidence type="ECO:0000256" key="2">
    <source>
        <dbReference type="ARBA" id="ARBA00022676"/>
    </source>
</evidence>
<protein>
    <submittedName>
        <fullName evidence="6">Gt2</fullName>
    </submittedName>
</protein>
<feature type="domain" description="Glycosyltransferase 2-like" evidence="5">
    <location>
        <begin position="6"/>
        <end position="140"/>
    </location>
</feature>
<keyword evidence="2" id="KW-0328">Glycosyltransferase</keyword>
<dbReference type="SUPFAM" id="SSF53448">
    <property type="entry name" value="Nucleotide-diphospho-sugar transferases"/>
    <property type="match status" value="1"/>
</dbReference>
<keyword evidence="4" id="KW-1133">Transmembrane helix</keyword>
<dbReference type="AlphaFoldDB" id="A0A385JNE7"/>
<name>A0A385JNE7_PROMI</name>
<dbReference type="Gene3D" id="3.90.550.10">
    <property type="entry name" value="Spore Coat Polysaccharide Biosynthesis Protein SpsA, Chain A"/>
    <property type="match status" value="1"/>
</dbReference>
<reference evidence="6" key="1">
    <citation type="journal article" date="2017" name="PLoS ONE">
        <title>Genetic diversity of the O antigens of Proteus species and the development of a suspension array for molecular serotyping.</title>
        <authorList>
            <person name="Yu X."/>
            <person name="Torzewska A."/>
            <person name="Zhang X."/>
            <person name="Yin Z."/>
            <person name="Drzewiecka D."/>
            <person name="Cao H."/>
            <person name="Liu B."/>
            <person name="Knirel Y.A."/>
            <person name="Rozalski A."/>
            <person name="Wang L."/>
        </authorList>
    </citation>
    <scope>NUCLEOTIDE SEQUENCE</scope>
    <source>
        <strain evidence="6">TG332</strain>
    </source>
</reference>
<keyword evidence="4" id="KW-0472">Membrane</keyword>
<evidence type="ECO:0000313" key="6">
    <source>
        <dbReference type="EMBL" id="AXY99816.1"/>
    </source>
</evidence>
<accession>A0A385JNE7</accession>
<dbReference type="Pfam" id="PF00535">
    <property type="entry name" value="Glycos_transf_2"/>
    <property type="match status" value="1"/>
</dbReference>
<organism evidence="6">
    <name type="scientific">Proteus mirabilis</name>
    <dbReference type="NCBI Taxonomy" id="584"/>
    <lineage>
        <taxon>Bacteria</taxon>
        <taxon>Pseudomonadati</taxon>
        <taxon>Pseudomonadota</taxon>
        <taxon>Gammaproteobacteria</taxon>
        <taxon>Enterobacterales</taxon>
        <taxon>Morganellaceae</taxon>
        <taxon>Proteus</taxon>
    </lineage>
</organism>
<comment type="similarity">
    <text evidence="1">Belongs to the glycosyltransferase 2 family.</text>
</comment>
<feature type="transmembrane region" description="Helical" evidence="4">
    <location>
        <begin position="245"/>
        <end position="267"/>
    </location>
</feature>
<proteinExistence type="inferred from homology"/>
<evidence type="ECO:0000256" key="4">
    <source>
        <dbReference type="SAM" id="Phobius"/>
    </source>
</evidence>
<dbReference type="InterPro" id="IPR001173">
    <property type="entry name" value="Glyco_trans_2-like"/>
</dbReference>
<keyword evidence="3" id="KW-0808">Transferase</keyword>